<dbReference type="EMBL" id="BMAT01001479">
    <property type="protein sequence ID" value="GFR86402.1"/>
    <property type="molecule type" value="Genomic_DNA"/>
</dbReference>
<proteinExistence type="predicted"/>
<protein>
    <submittedName>
        <fullName evidence="3">Nitrilase and fragile histidine triad fusion protein NitFhit</fullName>
    </submittedName>
</protein>
<dbReference type="PANTHER" id="PTHR23088:SF27">
    <property type="entry name" value="DEAMINATED GLUTATHIONE AMIDASE"/>
    <property type="match status" value="1"/>
</dbReference>
<dbReference type="InterPro" id="IPR003010">
    <property type="entry name" value="C-N_Hydrolase"/>
</dbReference>
<accession>A0AAV4GLT0</accession>
<dbReference type="Pfam" id="PF00795">
    <property type="entry name" value="CN_hydrolase"/>
    <property type="match status" value="1"/>
</dbReference>
<dbReference type="InterPro" id="IPR001110">
    <property type="entry name" value="UPF0012_CS"/>
</dbReference>
<feature type="domain" description="CN hydrolase" evidence="2">
    <location>
        <begin position="58"/>
        <end position="283"/>
    </location>
</feature>
<dbReference type="AlphaFoldDB" id="A0AAV4GLT0"/>
<evidence type="ECO:0000256" key="1">
    <source>
        <dbReference type="ARBA" id="ARBA00022801"/>
    </source>
</evidence>
<dbReference type="CDD" id="cd07572">
    <property type="entry name" value="nit"/>
    <property type="match status" value="1"/>
</dbReference>
<dbReference type="PANTHER" id="PTHR23088">
    <property type="entry name" value="NITRILASE-RELATED"/>
    <property type="match status" value="1"/>
</dbReference>
<comment type="caution">
    <text evidence="3">The sequence shown here is derived from an EMBL/GenBank/DDBJ whole genome shotgun (WGS) entry which is preliminary data.</text>
</comment>
<reference evidence="3 4" key="1">
    <citation type="journal article" date="2021" name="Elife">
        <title>Chloroplast acquisition without the gene transfer in kleptoplastic sea slugs, Plakobranchus ocellatus.</title>
        <authorList>
            <person name="Maeda T."/>
            <person name="Takahashi S."/>
            <person name="Yoshida T."/>
            <person name="Shimamura S."/>
            <person name="Takaki Y."/>
            <person name="Nagai Y."/>
            <person name="Toyoda A."/>
            <person name="Suzuki Y."/>
            <person name="Arimoto A."/>
            <person name="Ishii H."/>
            <person name="Satoh N."/>
            <person name="Nishiyama T."/>
            <person name="Hasebe M."/>
            <person name="Maruyama T."/>
            <person name="Minagawa J."/>
            <person name="Obokata J."/>
            <person name="Shigenobu S."/>
        </authorList>
    </citation>
    <scope>NUCLEOTIDE SEQUENCE [LARGE SCALE GENOMIC DNA]</scope>
</reference>
<dbReference type="InterPro" id="IPR036526">
    <property type="entry name" value="C-N_Hydrolase_sf"/>
</dbReference>
<feature type="non-terminal residue" evidence="3">
    <location>
        <position position="283"/>
    </location>
</feature>
<evidence type="ECO:0000313" key="3">
    <source>
        <dbReference type="EMBL" id="GFR86402.1"/>
    </source>
</evidence>
<dbReference type="PROSITE" id="PS50263">
    <property type="entry name" value="CN_HYDROLASE"/>
    <property type="match status" value="1"/>
</dbReference>
<keyword evidence="1" id="KW-0378">Hydrolase</keyword>
<dbReference type="SUPFAM" id="SSF56317">
    <property type="entry name" value="Carbon-nitrogen hydrolase"/>
    <property type="match status" value="1"/>
</dbReference>
<evidence type="ECO:0000259" key="2">
    <source>
        <dbReference type="PROSITE" id="PS50263"/>
    </source>
</evidence>
<dbReference type="PROSITE" id="PS01227">
    <property type="entry name" value="UPF0012"/>
    <property type="match status" value="1"/>
</dbReference>
<dbReference type="GO" id="GO:0016811">
    <property type="term" value="F:hydrolase activity, acting on carbon-nitrogen (but not peptide) bonds, in linear amides"/>
    <property type="evidence" value="ECO:0007669"/>
    <property type="project" value="InterPro"/>
</dbReference>
<keyword evidence="4" id="KW-1185">Reference proteome</keyword>
<name>A0AAV4GLT0_9GAST</name>
<gene>
    <name evidence="3" type="ORF">ElyMa_000719400</name>
</gene>
<dbReference type="Gene3D" id="3.60.110.10">
    <property type="entry name" value="Carbon-nitrogen hydrolase"/>
    <property type="match status" value="1"/>
</dbReference>
<organism evidence="3 4">
    <name type="scientific">Elysia marginata</name>
    <dbReference type="NCBI Taxonomy" id="1093978"/>
    <lineage>
        <taxon>Eukaryota</taxon>
        <taxon>Metazoa</taxon>
        <taxon>Spiralia</taxon>
        <taxon>Lophotrochozoa</taxon>
        <taxon>Mollusca</taxon>
        <taxon>Gastropoda</taxon>
        <taxon>Heterobranchia</taxon>
        <taxon>Euthyneura</taxon>
        <taxon>Panpulmonata</taxon>
        <taxon>Sacoglossa</taxon>
        <taxon>Placobranchoidea</taxon>
        <taxon>Plakobranchidae</taxon>
        <taxon>Elysia</taxon>
    </lineage>
</organism>
<dbReference type="Proteomes" id="UP000762676">
    <property type="component" value="Unassembled WGS sequence"/>
</dbReference>
<evidence type="ECO:0000313" key="4">
    <source>
        <dbReference type="Proteomes" id="UP000762676"/>
    </source>
</evidence>
<dbReference type="InterPro" id="IPR045254">
    <property type="entry name" value="Nit1/2_C-N_Hydrolase"/>
</dbReference>
<sequence length="283" mass="30858">MKLAHIGRIIQIHINGKAKPITFNRPNSARSALKLSNQAAFFARMASTSNGIHRTGKAVVGVCQMTSTSVKSENMKTIAELVASAKAKGSQMVFFPEACDYIGESRQQTLEYAEPIDGEFITQCKQLAVKHDVWLSLGGFHLKASVDGVEKTKNTHVIIDSKGDLRASYGKTHLFDLSLEGSVHLMESSYVQAGDTIVPPVPTPVGRVGLAICYDMRFPELSLALAQQGADILTFPSAFTQITGMAHWESILRCRAIETQCYVVAAAQTGRHNDKRSSYGHTM</sequence>